<dbReference type="Pfam" id="PF01207">
    <property type="entry name" value="Dus"/>
    <property type="match status" value="1"/>
</dbReference>
<keyword evidence="9 12" id="KW-0560">Oxidoreductase</keyword>
<evidence type="ECO:0000256" key="12">
    <source>
        <dbReference type="PIRNR" id="PIRNR006621"/>
    </source>
</evidence>
<dbReference type="AlphaFoldDB" id="A0A1I1K8Q7"/>
<dbReference type="GO" id="GO:0017150">
    <property type="term" value="F:tRNA dihydrouridine synthase activity"/>
    <property type="evidence" value="ECO:0007669"/>
    <property type="project" value="InterPro"/>
</dbReference>
<evidence type="ECO:0000313" key="17">
    <source>
        <dbReference type="Proteomes" id="UP000199672"/>
    </source>
</evidence>
<organism evidence="16 17">
    <name type="scientific">Flavobacterium phragmitis</name>
    <dbReference type="NCBI Taxonomy" id="739143"/>
    <lineage>
        <taxon>Bacteria</taxon>
        <taxon>Pseudomonadati</taxon>
        <taxon>Bacteroidota</taxon>
        <taxon>Flavobacteriia</taxon>
        <taxon>Flavobacteriales</taxon>
        <taxon>Flavobacteriaceae</taxon>
        <taxon>Flavobacterium</taxon>
    </lineage>
</organism>
<evidence type="ECO:0000256" key="13">
    <source>
        <dbReference type="PIRSR" id="PIRSR006621-1"/>
    </source>
</evidence>
<comment type="catalytic activity">
    <reaction evidence="11">
        <text>a 5,6-dihydrouridine in tRNA + NAD(+) = a uridine in tRNA + NADH + H(+)</text>
        <dbReference type="Rhea" id="RHEA:54452"/>
        <dbReference type="Rhea" id="RHEA-COMP:13339"/>
        <dbReference type="Rhea" id="RHEA-COMP:13887"/>
        <dbReference type="ChEBI" id="CHEBI:15378"/>
        <dbReference type="ChEBI" id="CHEBI:57540"/>
        <dbReference type="ChEBI" id="CHEBI:57945"/>
        <dbReference type="ChEBI" id="CHEBI:65315"/>
        <dbReference type="ChEBI" id="CHEBI:74443"/>
    </reaction>
</comment>
<dbReference type="PROSITE" id="PS01136">
    <property type="entry name" value="UPF0034"/>
    <property type="match status" value="1"/>
</dbReference>
<keyword evidence="4 12" id="KW-0285">Flavoprotein</keyword>
<dbReference type="NCBIfam" id="TIGR00737">
    <property type="entry name" value="nifR3_yhdG"/>
    <property type="match status" value="1"/>
</dbReference>
<dbReference type="InterPro" id="IPR024036">
    <property type="entry name" value="tRNA-dHydroUridine_Synthase_C"/>
</dbReference>
<feature type="binding site" evidence="14">
    <location>
        <position position="196"/>
    </location>
    <ligand>
        <name>FMN</name>
        <dbReference type="ChEBI" id="CHEBI:58210"/>
    </ligand>
</feature>
<keyword evidence="7" id="KW-0521">NADP</keyword>
<evidence type="ECO:0000313" key="16">
    <source>
        <dbReference type="EMBL" id="SFC57327.1"/>
    </source>
</evidence>
<dbReference type="Proteomes" id="UP000199672">
    <property type="component" value="Unassembled WGS sequence"/>
</dbReference>
<keyword evidence="5 12" id="KW-0288">FMN</keyword>
<reference evidence="17" key="1">
    <citation type="submission" date="2016-10" db="EMBL/GenBank/DDBJ databases">
        <authorList>
            <person name="Varghese N."/>
            <person name="Submissions S."/>
        </authorList>
    </citation>
    <scope>NUCLEOTIDE SEQUENCE [LARGE SCALE GENOMIC DNA]</scope>
    <source>
        <strain evidence="17">CGMCC 1.10370</strain>
    </source>
</reference>
<evidence type="ECO:0000256" key="5">
    <source>
        <dbReference type="ARBA" id="ARBA00022643"/>
    </source>
</evidence>
<evidence type="ECO:0000259" key="15">
    <source>
        <dbReference type="Pfam" id="PF01207"/>
    </source>
</evidence>
<evidence type="ECO:0000256" key="7">
    <source>
        <dbReference type="ARBA" id="ARBA00022857"/>
    </source>
</evidence>
<dbReference type="GO" id="GO:0050660">
    <property type="term" value="F:flavin adenine dinucleotide binding"/>
    <property type="evidence" value="ECO:0007669"/>
    <property type="project" value="InterPro"/>
</dbReference>
<dbReference type="GO" id="GO:0000049">
    <property type="term" value="F:tRNA binding"/>
    <property type="evidence" value="ECO:0007669"/>
    <property type="project" value="UniProtKB-KW"/>
</dbReference>
<evidence type="ECO:0000256" key="6">
    <source>
        <dbReference type="ARBA" id="ARBA00022694"/>
    </source>
</evidence>
<feature type="binding site" evidence="14">
    <location>
        <position position="97"/>
    </location>
    <ligand>
        <name>FMN</name>
        <dbReference type="ChEBI" id="CHEBI:58210"/>
    </ligand>
</feature>
<dbReference type="CDD" id="cd02801">
    <property type="entry name" value="DUS_like_FMN"/>
    <property type="match status" value="1"/>
</dbReference>
<dbReference type="EC" id="1.3.1.-" evidence="12"/>
<evidence type="ECO:0000256" key="2">
    <source>
        <dbReference type="ARBA" id="ARBA00002790"/>
    </source>
</evidence>
<evidence type="ECO:0000256" key="9">
    <source>
        <dbReference type="ARBA" id="ARBA00023002"/>
    </source>
</evidence>
<evidence type="ECO:0000256" key="4">
    <source>
        <dbReference type="ARBA" id="ARBA00022630"/>
    </source>
</evidence>
<keyword evidence="6 12" id="KW-0819">tRNA processing</keyword>
<dbReference type="Gene3D" id="3.20.20.70">
    <property type="entry name" value="Aldolase class I"/>
    <property type="match status" value="1"/>
</dbReference>
<dbReference type="InterPro" id="IPR013785">
    <property type="entry name" value="Aldolase_TIM"/>
</dbReference>
<evidence type="ECO:0000256" key="14">
    <source>
        <dbReference type="PIRSR" id="PIRSR006621-2"/>
    </source>
</evidence>
<dbReference type="InterPro" id="IPR018517">
    <property type="entry name" value="tRNA_hU_synthase_CS"/>
</dbReference>
<evidence type="ECO:0000256" key="10">
    <source>
        <dbReference type="ARBA" id="ARBA00048205"/>
    </source>
</evidence>
<comment type="similarity">
    <text evidence="12">Belongs to the dus family.</text>
</comment>
<evidence type="ECO:0000256" key="3">
    <source>
        <dbReference type="ARBA" id="ARBA00022555"/>
    </source>
</evidence>
<keyword evidence="8" id="KW-0694">RNA-binding</keyword>
<dbReference type="PANTHER" id="PTHR45846:SF1">
    <property type="entry name" value="TRNA-DIHYDROURIDINE(47) SYNTHASE [NAD(P)(+)]-LIKE"/>
    <property type="match status" value="1"/>
</dbReference>
<keyword evidence="3" id="KW-0820">tRNA-binding</keyword>
<keyword evidence="17" id="KW-1185">Reference proteome</keyword>
<protein>
    <recommendedName>
        <fullName evidence="12">tRNA-dihydrouridine synthase</fullName>
        <ecNumber evidence="12">1.3.1.-</ecNumber>
    </recommendedName>
</protein>
<evidence type="ECO:0000256" key="11">
    <source>
        <dbReference type="ARBA" id="ARBA00048802"/>
    </source>
</evidence>
<dbReference type="EMBL" id="FOMH01000001">
    <property type="protein sequence ID" value="SFC57327.1"/>
    <property type="molecule type" value="Genomic_DNA"/>
</dbReference>
<accession>A0A1I1K8Q7</accession>
<keyword evidence="14" id="KW-0547">Nucleotide-binding</keyword>
<dbReference type="Gene3D" id="1.10.1200.80">
    <property type="entry name" value="Putative flavin oxidoreducatase, domain 2"/>
    <property type="match status" value="1"/>
</dbReference>
<feature type="binding site" evidence="14">
    <location>
        <position position="166"/>
    </location>
    <ligand>
        <name>FMN</name>
        <dbReference type="ChEBI" id="CHEBI:58210"/>
    </ligand>
</feature>
<dbReference type="PANTHER" id="PTHR45846">
    <property type="entry name" value="TRNA-DIHYDROURIDINE(47) SYNTHASE [NAD(P)(+)]-LIKE"/>
    <property type="match status" value="1"/>
</dbReference>
<dbReference type="InterPro" id="IPR004652">
    <property type="entry name" value="DusB-like"/>
</dbReference>
<dbReference type="InterPro" id="IPR001269">
    <property type="entry name" value="DUS_fam"/>
</dbReference>
<comment type="function">
    <text evidence="2 12">Catalyzes the synthesis of 5,6-dihydrouridine (D), a modified base found in the D-loop of most tRNAs, via the reduction of the C5-C6 double bond in target uridines.</text>
</comment>
<feature type="binding site" evidence="14">
    <location>
        <begin position="253"/>
        <end position="254"/>
    </location>
    <ligand>
        <name>FMN</name>
        <dbReference type="ChEBI" id="CHEBI:58210"/>
    </ligand>
</feature>
<proteinExistence type="inferred from homology"/>
<comment type="catalytic activity">
    <reaction evidence="10">
        <text>a 5,6-dihydrouridine in tRNA + NADP(+) = a uridine in tRNA + NADPH + H(+)</text>
        <dbReference type="Rhea" id="RHEA:23624"/>
        <dbReference type="Rhea" id="RHEA-COMP:13339"/>
        <dbReference type="Rhea" id="RHEA-COMP:13887"/>
        <dbReference type="ChEBI" id="CHEBI:15378"/>
        <dbReference type="ChEBI" id="CHEBI:57783"/>
        <dbReference type="ChEBI" id="CHEBI:58349"/>
        <dbReference type="ChEBI" id="CHEBI:65315"/>
        <dbReference type="ChEBI" id="CHEBI:74443"/>
    </reaction>
</comment>
<name>A0A1I1K8Q7_9FLAO</name>
<dbReference type="PIRSF" id="PIRSF006621">
    <property type="entry name" value="Dus"/>
    <property type="match status" value="1"/>
</dbReference>
<evidence type="ECO:0000256" key="8">
    <source>
        <dbReference type="ARBA" id="ARBA00022884"/>
    </source>
</evidence>
<gene>
    <name evidence="16" type="ORF">SAMN05216297_101299</name>
</gene>
<feature type="active site" description="Proton donor" evidence="13">
    <location>
        <position position="127"/>
    </location>
</feature>
<sequence>MSLCHFAPNITTIRRKVVILQKITKMVKIGNIELPEFPLLLAPMEDVSDPPFRRLCKTHGADMMYSEFISSEGLIRDAIKSRMKLDIFDYERPVGIQIFGGDEEAMEMSSKIVSTVKPDLVDINFGCPVKKVVCRGAGAGVLKDVDLMVRLTKAVIKGTDLPVTVKTRLGWDENSINIDEVAERLQDIGVQALTIHARTRAQMYKGHSDWSHIARVKNNPRITMPIFGNGDIDSPEKALHYKNEYGIDGIMIGRAAIGYPWIFNEIKHFFKTGEHLPAPTVIDRVEAARNHLMWSMEWKGERLGIVEMRRHYTNYFKGIHSFKEFKQKLVTTDAPEDLFAIMKEIEQVYAGYEFV</sequence>
<evidence type="ECO:0000256" key="1">
    <source>
        <dbReference type="ARBA" id="ARBA00001917"/>
    </source>
</evidence>
<comment type="cofactor">
    <cofactor evidence="1 12 14">
        <name>FMN</name>
        <dbReference type="ChEBI" id="CHEBI:58210"/>
    </cofactor>
</comment>
<feature type="domain" description="DUS-like FMN-binding" evidence="15">
    <location>
        <begin position="40"/>
        <end position="337"/>
    </location>
</feature>
<dbReference type="SUPFAM" id="SSF51395">
    <property type="entry name" value="FMN-linked oxidoreductases"/>
    <property type="match status" value="1"/>
</dbReference>
<dbReference type="STRING" id="739143.SAMN05216297_101299"/>
<dbReference type="InterPro" id="IPR035587">
    <property type="entry name" value="DUS-like_FMN-bd"/>
</dbReference>